<gene>
    <name evidence="1" type="ORF">L2E82_34403</name>
</gene>
<evidence type="ECO:0000313" key="1">
    <source>
        <dbReference type="EMBL" id="KAI3723072.1"/>
    </source>
</evidence>
<dbReference type="Proteomes" id="UP001055811">
    <property type="component" value="Linkage Group LG06"/>
</dbReference>
<proteinExistence type="predicted"/>
<reference evidence="2" key="1">
    <citation type="journal article" date="2022" name="Mol. Ecol. Resour.">
        <title>The genomes of chicory, endive, great burdock and yacon provide insights into Asteraceae palaeo-polyploidization history and plant inulin production.</title>
        <authorList>
            <person name="Fan W."/>
            <person name="Wang S."/>
            <person name="Wang H."/>
            <person name="Wang A."/>
            <person name="Jiang F."/>
            <person name="Liu H."/>
            <person name="Zhao H."/>
            <person name="Xu D."/>
            <person name="Zhang Y."/>
        </authorList>
    </citation>
    <scope>NUCLEOTIDE SEQUENCE [LARGE SCALE GENOMIC DNA]</scope>
    <source>
        <strain evidence="2">cv. Punajuju</strain>
    </source>
</reference>
<comment type="caution">
    <text evidence="1">The sequence shown here is derived from an EMBL/GenBank/DDBJ whole genome shotgun (WGS) entry which is preliminary data.</text>
</comment>
<organism evidence="1 2">
    <name type="scientific">Cichorium intybus</name>
    <name type="common">Chicory</name>
    <dbReference type="NCBI Taxonomy" id="13427"/>
    <lineage>
        <taxon>Eukaryota</taxon>
        <taxon>Viridiplantae</taxon>
        <taxon>Streptophyta</taxon>
        <taxon>Embryophyta</taxon>
        <taxon>Tracheophyta</taxon>
        <taxon>Spermatophyta</taxon>
        <taxon>Magnoliopsida</taxon>
        <taxon>eudicotyledons</taxon>
        <taxon>Gunneridae</taxon>
        <taxon>Pentapetalae</taxon>
        <taxon>asterids</taxon>
        <taxon>campanulids</taxon>
        <taxon>Asterales</taxon>
        <taxon>Asteraceae</taxon>
        <taxon>Cichorioideae</taxon>
        <taxon>Cichorieae</taxon>
        <taxon>Cichoriinae</taxon>
        <taxon>Cichorium</taxon>
    </lineage>
</organism>
<sequence length="261" mass="29206">MIANQILELYEKSDKEAGGSFNEEILPEKSDREAGGSWWRRKRRRRLGGGRMEADAFELLLGYDYIRRVLRLAPKAGWLGRSYVSTELGPMNGELIVPVSNGVQFKVDVSKSSNIFVRKENDIRLGHFGLAKLLNSEDLASSVVGTPKYMCREVLADIPYGYKYDIWSLDKDMENGSADKFTGVEEGNASHVHQRVYVGKRVTGGSDRTGPDAVEVALKFQIVIVKVAIMVLLMNGNTLNGCYGIPWANYKGRESDFYIPI</sequence>
<reference evidence="1 2" key="2">
    <citation type="journal article" date="2022" name="Mol. Ecol. Resour.">
        <title>The genomes of chicory, endive, great burdock and yacon provide insights into Asteraceae paleo-polyploidization history and plant inulin production.</title>
        <authorList>
            <person name="Fan W."/>
            <person name="Wang S."/>
            <person name="Wang H."/>
            <person name="Wang A."/>
            <person name="Jiang F."/>
            <person name="Liu H."/>
            <person name="Zhao H."/>
            <person name="Xu D."/>
            <person name="Zhang Y."/>
        </authorList>
    </citation>
    <scope>NUCLEOTIDE SEQUENCE [LARGE SCALE GENOMIC DNA]</scope>
    <source>
        <strain evidence="2">cv. Punajuju</strain>
        <tissue evidence="1">Leaves</tissue>
    </source>
</reference>
<dbReference type="EMBL" id="CM042014">
    <property type="protein sequence ID" value="KAI3723072.1"/>
    <property type="molecule type" value="Genomic_DNA"/>
</dbReference>
<evidence type="ECO:0000313" key="2">
    <source>
        <dbReference type="Proteomes" id="UP001055811"/>
    </source>
</evidence>
<accession>A0ACB9BM42</accession>
<name>A0ACB9BM42_CICIN</name>
<protein>
    <submittedName>
        <fullName evidence="1">Uncharacterized protein</fullName>
    </submittedName>
</protein>
<keyword evidence="2" id="KW-1185">Reference proteome</keyword>